<gene>
    <name evidence="3" type="ORF">Agub_g2361</name>
</gene>
<dbReference type="PRINTS" id="PR01217">
    <property type="entry name" value="PRICHEXTENSN"/>
</dbReference>
<accession>A0AAD3DI46</accession>
<feature type="region of interest" description="Disordered" evidence="1">
    <location>
        <begin position="109"/>
        <end position="215"/>
    </location>
</feature>
<comment type="caution">
    <text evidence="3">The sequence shown here is derived from an EMBL/GenBank/DDBJ whole genome shotgun (WGS) entry which is preliminary data.</text>
</comment>
<dbReference type="EMBL" id="BMAR01000002">
    <property type="protein sequence ID" value="GFR41634.1"/>
    <property type="molecule type" value="Genomic_DNA"/>
</dbReference>
<proteinExistence type="predicted"/>
<evidence type="ECO:0000313" key="4">
    <source>
        <dbReference type="Proteomes" id="UP001054857"/>
    </source>
</evidence>
<sequence>MRRFRGVCLLLVLLWCTLAAGAPSGYSRVLSNKFVSGILPTSAASRPKNSGESSSSYLDFLASECNIFSWCQSFSLDTSDYSGLYWTLVYGDNTHITSSTGVYLYYKDPSPPSPPSKPAPPKPSPFPAPPSPPPSPPNLPPPPLPPSPPPTPSPPSPSPPSPSPPSPPSPSPPSPSPPSPNSPSPSPPSPSPPSPSPPSPSPPSPSPPSPSPPSP</sequence>
<name>A0AAD3DI46_9CHLO</name>
<feature type="chain" id="PRO_5042086772" evidence="2">
    <location>
        <begin position="22"/>
        <end position="215"/>
    </location>
</feature>
<keyword evidence="4" id="KW-1185">Reference proteome</keyword>
<dbReference type="AlphaFoldDB" id="A0AAD3DI46"/>
<organism evidence="3 4">
    <name type="scientific">Astrephomene gubernaculifera</name>
    <dbReference type="NCBI Taxonomy" id="47775"/>
    <lineage>
        <taxon>Eukaryota</taxon>
        <taxon>Viridiplantae</taxon>
        <taxon>Chlorophyta</taxon>
        <taxon>core chlorophytes</taxon>
        <taxon>Chlorophyceae</taxon>
        <taxon>CS clade</taxon>
        <taxon>Chlamydomonadales</taxon>
        <taxon>Astrephomenaceae</taxon>
        <taxon>Astrephomene</taxon>
    </lineage>
</organism>
<evidence type="ECO:0000256" key="2">
    <source>
        <dbReference type="SAM" id="SignalP"/>
    </source>
</evidence>
<protein>
    <submittedName>
        <fullName evidence="3">Uncharacterized protein</fullName>
    </submittedName>
</protein>
<evidence type="ECO:0000313" key="3">
    <source>
        <dbReference type="EMBL" id="GFR41634.1"/>
    </source>
</evidence>
<keyword evidence="2" id="KW-0732">Signal</keyword>
<dbReference type="Proteomes" id="UP001054857">
    <property type="component" value="Unassembled WGS sequence"/>
</dbReference>
<reference evidence="3 4" key="1">
    <citation type="journal article" date="2021" name="Sci. Rep.">
        <title>Genome sequencing of the multicellular alga Astrephomene provides insights into convergent evolution of germ-soma differentiation.</title>
        <authorList>
            <person name="Yamashita S."/>
            <person name="Yamamoto K."/>
            <person name="Matsuzaki R."/>
            <person name="Suzuki S."/>
            <person name="Yamaguchi H."/>
            <person name="Hirooka S."/>
            <person name="Minakuchi Y."/>
            <person name="Miyagishima S."/>
            <person name="Kawachi M."/>
            <person name="Toyoda A."/>
            <person name="Nozaki H."/>
        </authorList>
    </citation>
    <scope>NUCLEOTIDE SEQUENCE [LARGE SCALE GENOMIC DNA]</scope>
    <source>
        <strain evidence="3 4">NIES-4017</strain>
    </source>
</reference>
<feature type="non-terminal residue" evidence="3">
    <location>
        <position position="1"/>
    </location>
</feature>
<feature type="signal peptide" evidence="2">
    <location>
        <begin position="1"/>
        <end position="21"/>
    </location>
</feature>
<evidence type="ECO:0000256" key="1">
    <source>
        <dbReference type="SAM" id="MobiDB-lite"/>
    </source>
</evidence>